<sequence length="110" mass="12026">MTATILSAAALFAAVPLKKATAFSVCGLQGEEAYFKTDSYLITICLGEASYQMIITYHDGTGYQRIPAQREGALFRGSDSQHNYIIDSNTFVIGTDGEPPIRERVIKSQN</sequence>
<comment type="caution">
    <text evidence="1">The sequence shown here is derived from an EMBL/GenBank/DDBJ whole genome shotgun (WGS) entry which is preliminary data.</text>
</comment>
<name>A0A941GSL9_9CHRO</name>
<reference evidence="1" key="1">
    <citation type="submission" date="2021-02" db="EMBL/GenBank/DDBJ databases">
        <title>Metagenome analyses of Stigonema ocellatum DSM 106950, Chlorogloea purpurea SAG 13.99 and Gomphosphaeria aponina DSM 107014.</title>
        <authorList>
            <person name="Marter P."/>
            <person name="Huang S."/>
        </authorList>
    </citation>
    <scope>NUCLEOTIDE SEQUENCE</scope>
    <source>
        <strain evidence="1">JP213</strain>
    </source>
</reference>
<dbReference type="AlphaFoldDB" id="A0A941GSL9"/>
<evidence type="ECO:0000313" key="1">
    <source>
        <dbReference type="EMBL" id="MBR8826290.1"/>
    </source>
</evidence>
<proteinExistence type="predicted"/>
<evidence type="ECO:0000313" key="2">
    <source>
        <dbReference type="Proteomes" id="UP000767446"/>
    </source>
</evidence>
<organism evidence="1 2">
    <name type="scientific">Gomphosphaeria aponina SAG 52.96 = DSM 107014</name>
    <dbReference type="NCBI Taxonomy" id="1521640"/>
    <lineage>
        <taxon>Bacteria</taxon>
        <taxon>Bacillati</taxon>
        <taxon>Cyanobacteriota</taxon>
        <taxon>Cyanophyceae</taxon>
        <taxon>Oscillatoriophycideae</taxon>
        <taxon>Chroococcales</taxon>
        <taxon>Gomphosphaeriaceae</taxon>
        <taxon>Gomphosphaeria</taxon>
    </lineage>
</organism>
<dbReference type="EMBL" id="JADQBC010000001">
    <property type="protein sequence ID" value="MBR8826290.1"/>
    <property type="molecule type" value="Genomic_DNA"/>
</dbReference>
<accession>A0A941GSL9</accession>
<dbReference type="Proteomes" id="UP000767446">
    <property type="component" value="Unassembled WGS sequence"/>
</dbReference>
<gene>
    <name evidence="1" type="ORF">DSM107014_00045</name>
</gene>
<protein>
    <submittedName>
        <fullName evidence="1">Uncharacterized protein</fullName>
    </submittedName>
</protein>